<dbReference type="InterPro" id="IPR044068">
    <property type="entry name" value="CB"/>
</dbReference>
<dbReference type="InterPro" id="IPR011010">
    <property type="entry name" value="DNA_brk_join_enz"/>
</dbReference>
<accession>A0A6J4N7D6</accession>
<evidence type="ECO:0000256" key="4">
    <source>
        <dbReference type="PROSITE-ProRule" id="PRU01248"/>
    </source>
</evidence>
<proteinExistence type="predicted"/>
<dbReference type="GO" id="GO:0015074">
    <property type="term" value="P:DNA integration"/>
    <property type="evidence" value="ECO:0007669"/>
    <property type="project" value="UniProtKB-KW"/>
</dbReference>
<dbReference type="PANTHER" id="PTHR30349">
    <property type="entry name" value="PHAGE INTEGRASE-RELATED"/>
    <property type="match status" value="1"/>
</dbReference>
<dbReference type="CDD" id="cd01189">
    <property type="entry name" value="INT_ICEBs1_C_like"/>
    <property type="match status" value="1"/>
</dbReference>
<keyword evidence="1" id="KW-0229">DNA integration</keyword>
<sequence length="324" mass="36705">MSTKRRGHNEGTIRQRTDGAWEARLSLPGGKRKSFYGKTRREVQDKLRTAQRDLDNGVDLTTEKLTIARFLDQWLAASIKPSVRAKTYEGYESIVRVRVVPHIGRKSLGRITPLEVQALYADLATAGLSNRSIHHTHRVLHHAFTQAMRWGLIARNPCDGVTPPTPGRREMHVLTQAQVAAFLDATRDHRMHALYVLAVTTGMRLGELLGLRWEDVDLESGKVVVRRALQPQRGSGLVFVQPKTARSRRTVVLSQRAITALHDHRRRQLEARLLGGHDWRDQGLVFCNPSGGPLYPTYQTAVFQQALTQARLPRIRFHDLRHTA</sequence>
<feature type="domain" description="Tyr recombinase" evidence="5">
    <location>
        <begin position="169"/>
        <end position="324"/>
    </location>
</feature>
<evidence type="ECO:0000256" key="3">
    <source>
        <dbReference type="ARBA" id="ARBA00023172"/>
    </source>
</evidence>
<evidence type="ECO:0000313" key="7">
    <source>
        <dbReference type="EMBL" id="CAA9379473.1"/>
    </source>
</evidence>
<dbReference type="SUPFAM" id="SSF56349">
    <property type="entry name" value="DNA breaking-rejoining enzymes"/>
    <property type="match status" value="1"/>
</dbReference>
<dbReference type="PANTHER" id="PTHR30349:SF91">
    <property type="entry name" value="INTA PROTEIN"/>
    <property type="match status" value="1"/>
</dbReference>
<keyword evidence="3" id="KW-0233">DNA recombination</keyword>
<reference evidence="7" key="1">
    <citation type="submission" date="2020-02" db="EMBL/GenBank/DDBJ databases">
        <authorList>
            <person name="Meier V. D."/>
        </authorList>
    </citation>
    <scope>NUCLEOTIDE SEQUENCE</scope>
    <source>
        <strain evidence="7">AVDCRST_MAG93</strain>
    </source>
</reference>
<evidence type="ECO:0008006" key="8">
    <source>
        <dbReference type="Google" id="ProtNLM"/>
    </source>
</evidence>
<dbReference type="Pfam" id="PF14659">
    <property type="entry name" value="Phage_int_SAM_3"/>
    <property type="match status" value="1"/>
</dbReference>
<name>A0A6J4N7D6_9CHLR</name>
<keyword evidence="2 4" id="KW-0238">DNA-binding</keyword>
<dbReference type="EMBL" id="CADCTR010003041">
    <property type="protein sequence ID" value="CAA9379473.1"/>
    <property type="molecule type" value="Genomic_DNA"/>
</dbReference>
<feature type="non-terminal residue" evidence="7">
    <location>
        <position position="324"/>
    </location>
</feature>
<dbReference type="InterPro" id="IPR050090">
    <property type="entry name" value="Tyrosine_recombinase_XerCD"/>
</dbReference>
<protein>
    <recommendedName>
        <fullName evidence="8">Integrase</fullName>
    </recommendedName>
</protein>
<gene>
    <name evidence="7" type="ORF">AVDCRST_MAG93-9070</name>
</gene>
<dbReference type="InterPro" id="IPR010998">
    <property type="entry name" value="Integrase_recombinase_N"/>
</dbReference>
<dbReference type="InterPro" id="IPR004107">
    <property type="entry name" value="Integrase_SAM-like_N"/>
</dbReference>
<organism evidence="7">
    <name type="scientific">uncultured Chloroflexia bacterium</name>
    <dbReference type="NCBI Taxonomy" id="1672391"/>
    <lineage>
        <taxon>Bacteria</taxon>
        <taxon>Bacillati</taxon>
        <taxon>Chloroflexota</taxon>
        <taxon>Chloroflexia</taxon>
        <taxon>environmental samples</taxon>
    </lineage>
</organism>
<feature type="domain" description="Core-binding (CB)" evidence="6">
    <location>
        <begin position="61"/>
        <end position="148"/>
    </location>
</feature>
<dbReference type="InterPro" id="IPR002104">
    <property type="entry name" value="Integrase_catalytic"/>
</dbReference>
<dbReference type="GO" id="GO:0003677">
    <property type="term" value="F:DNA binding"/>
    <property type="evidence" value="ECO:0007669"/>
    <property type="project" value="UniProtKB-UniRule"/>
</dbReference>
<dbReference type="InterPro" id="IPR013762">
    <property type="entry name" value="Integrase-like_cat_sf"/>
</dbReference>
<dbReference type="GO" id="GO:0006310">
    <property type="term" value="P:DNA recombination"/>
    <property type="evidence" value="ECO:0007669"/>
    <property type="project" value="UniProtKB-KW"/>
</dbReference>
<dbReference type="PROSITE" id="PS51900">
    <property type="entry name" value="CB"/>
    <property type="match status" value="1"/>
</dbReference>
<dbReference type="Pfam" id="PF00589">
    <property type="entry name" value="Phage_integrase"/>
    <property type="match status" value="1"/>
</dbReference>
<evidence type="ECO:0000256" key="2">
    <source>
        <dbReference type="ARBA" id="ARBA00023125"/>
    </source>
</evidence>
<dbReference type="Gene3D" id="1.10.443.10">
    <property type="entry name" value="Intergrase catalytic core"/>
    <property type="match status" value="1"/>
</dbReference>
<dbReference type="PROSITE" id="PS51898">
    <property type="entry name" value="TYR_RECOMBINASE"/>
    <property type="match status" value="1"/>
</dbReference>
<dbReference type="Gene3D" id="1.10.150.130">
    <property type="match status" value="1"/>
</dbReference>
<evidence type="ECO:0000259" key="5">
    <source>
        <dbReference type="PROSITE" id="PS51898"/>
    </source>
</evidence>
<evidence type="ECO:0000256" key="1">
    <source>
        <dbReference type="ARBA" id="ARBA00022908"/>
    </source>
</evidence>
<dbReference type="AlphaFoldDB" id="A0A6J4N7D6"/>
<evidence type="ECO:0000259" key="6">
    <source>
        <dbReference type="PROSITE" id="PS51900"/>
    </source>
</evidence>